<dbReference type="Proteomes" id="UP000887565">
    <property type="component" value="Unplaced"/>
</dbReference>
<keyword evidence="1" id="KW-1185">Reference proteome</keyword>
<name>A0A915KA30_ROMCU</name>
<sequence>MYKSPALLIHSLFTLT</sequence>
<protein>
    <submittedName>
        <fullName evidence="2">Uncharacterized protein</fullName>
    </submittedName>
</protein>
<proteinExistence type="predicted"/>
<evidence type="ECO:0000313" key="1">
    <source>
        <dbReference type="Proteomes" id="UP000887565"/>
    </source>
</evidence>
<accession>A0A915KA30</accession>
<dbReference type="WBParaSite" id="nRc.2.0.1.t35628-RA">
    <property type="protein sequence ID" value="nRc.2.0.1.t35628-RA"/>
    <property type="gene ID" value="nRc.2.0.1.g35628"/>
</dbReference>
<reference evidence="2" key="1">
    <citation type="submission" date="2022-11" db="UniProtKB">
        <authorList>
            <consortium name="WormBaseParasite"/>
        </authorList>
    </citation>
    <scope>IDENTIFICATION</scope>
</reference>
<evidence type="ECO:0000313" key="2">
    <source>
        <dbReference type="WBParaSite" id="nRc.2.0.1.t35628-RA"/>
    </source>
</evidence>
<organism evidence="1 2">
    <name type="scientific">Romanomermis culicivorax</name>
    <name type="common">Nematode worm</name>
    <dbReference type="NCBI Taxonomy" id="13658"/>
    <lineage>
        <taxon>Eukaryota</taxon>
        <taxon>Metazoa</taxon>
        <taxon>Ecdysozoa</taxon>
        <taxon>Nematoda</taxon>
        <taxon>Enoplea</taxon>
        <taxon>Dorylaimia</taxon>
        <taxon>Mermithida</taxon>
        <taxon>Mermithoidea</taxon>
        <taxon>Mermithidae</taxon>
        <taxon>Romanomermis</taxon>
    </lineage>
</organism>
<dbReference type="AlphaFoldDB" id="A0A915KA30"/>